<dbReference type="EMBL" id="JWSW01000028">
    <property type="protein sequence ID" value="KIJ88728.1"/>
    <property type="molecule type" value="Genomic_DNA"/>
</dbReference>
<evidence type="ECO:0000313" key="1">
    <source>
        <dbReference type="EMBL" id="KIJ88728.1"/>
    </source>
</evidence>
<feature type="non-terminal residue" evidence="1">
    <location>
        <position position="33"/>
    </location>
</feature>
<comment type="caution">
    <text evidence="1">The sequence shown here is derived from an EMBL/GenBank/DDBJ whole genome shotgun (WGS) entry which is preliminary data.</text>
</comment>
<reference evidence="1 2" key="1">
    <citation type="submission" date="2014-12" db="EMBL/GenBank/DDBJ databases">
        <title>Whole genome sequence of Candidatus Rickettsia asemboensis strain NMRCii isolated from cat fleas in west Kenya.</title>
        <authorList>
            <person name="Jima D."/>
            <person name="Luce-Fedrow A."/>
            <person name="Yang Y."/>
            <person name="Maina A.N."/>
            <person name="Snesrud E.C."/>
            <person name="Jarman R.G."/>
            <person name="Richards A.L."/>
            <person name="Hang J."/>
        </authorList>
    </citation>
    <scope>NUCLEOTIDE SEQUENCE [LARGE SCALE GENOMIC DNA]</scope>
    <source>
        <strain evidence="1 2">NMRCii</strain>
    </source>
</reference>
<organism evidence="1 2">
    <name type="scientific">Rickettsia asembonensis</name>
    <dbReference type="NCBI Taxonomy" id="1068590"/>
    <lineage>
        <taxon>Bacteria</taxon>
        <taxon>Pseudomonadati</taxon>
        <taxon>Pseudomonadota</taxon>
        <taxon>Alphaproteobacteria</taxon>
        <taxon>Rickettsiales</taxon>
        <taxon>Rickettsiaceae</taxon>
        <taxon>Rickettsieae</taxon>
        <taxon>Rickettsia</taxon>
        <taxon>spotted fever group</taxon>
    </lineage>
</organism>
<sequence>MTVLSEKKCIPCESGIPPLEKKEIDKLLVQGSV</sequence>
<protein>
    <submittedName>
        <fullName evidence="1">Pterin-4-alpha-carbinolamine dehydratase</fullName>
    </submittedName>
</protein>
<dbReference type="AlphaFoldDB" id="A0A0C2R944"/>
<name>A0A0C2R944_9RICK</name>
<dbReference type="Proteomes" id="UP000031952">
    <property type="component" value="Unassembled WGS sequence"/>
</dbReference>
<proteinExistence type="predicted"/>
<gene>
    <name evidence="1" type="ORF">SB78_04010</name>
</gene>
<evidence type="ECO:0000313" key="2">
    <source>
        <dbReference type="Proteomes" id="UP000031952"/>
    </source>
</evidence>
<keyword evidence="2" id="KW-1185">Reference proteome</keyword>
<accession>A0A0C2R944</accession>